<dbReference type="PANTHER" id="PTHR34220:SF7">
    <property type="entry name" value="SENSOR HISTIDINE KINASE YPDA"/>
    <property type="match status" value="1"/>
</dbReference>
<dbReference type="SUPFAM" id="SSF55874">
    <property type="entry name" value="ATPase domain of HSP90 chaperone/DNA topoisomerase II/histidine kinase"/>
    <property type="match status" value="1"/>
</dbReference>
<dbReference type="RefSeq" id="WP_317492330.1">
    <property type="nucleotide sequence ID" value="NZ_CP136051.1"/>
</dbReference>
<feature type="transmembrane region" description="Helical" evidence="2">
    <location>
        <begin position="80"/>
        <end position="106"/>
    </location>
</feature>
<keyword evidence="4" id="KW-0808">Transferase</keyword>
<feature type="transmembrane region" description="Helical" evidence="2">
    <location>
        <begin position="44"/>
        <end position="68"/>
    </location>
</feature>
<dbReference type="EMBL" id="CP136051">
    <property type="protein sequence ID" value="WOK09723.1"/>
    <property type="molecule type" value="Genomic_DNA"/>
</dbReference>
<dbReference type="PANTHER" id="PTHR34220">
    <property type="entry name" value="SENSOR HISTIDINE KINASE YPDA"/>
    <property type="match status" value="1"/>
</dbReference>
<feature type="transmembrane region" description="Helical" evidence="2">
    <location>
        <begin position="21"/>
        <end position="38"/>
    </location>
</feature>
<reference evidence="4 5" key="1">
    <citation type="journal article" date="2023" name="Microbiol. Resour. Announc.">
        <title>Complete Genome Sequence of Imperialibacter roseus strain P4T.</title>
        <authorList>
            <person name="Tizabi D.R."/>
            <person name="Bachvaroff T."/>
            <person name="Hill R.T."/>
        </authorList>
    </citation>
    <scope>NUCLEOTIDE SEQUENCE [LARGE SCALE GENOMIC DNA]</scope>
    <source>
        <strain evidence="4 5">P4T</strain>
    </source>
</reference>
<keyword evidence="2" id="KW-0472">Membrane</keyword>
<keyword evidence="1" id="KW-0175">Coiled coil</keyword>
<accession>A0ABZ0IXH1</accession>
<keyword evidence="5" id="KW-1185">Reference proteome</keyword>
<proteinExistence type="predicted"/>
<feature type="transmembrane region" description="Helical" evidence="2">
    <location>
        <begin position="126"/>
        <end position="145"/>
    </location>
</feature>
<protein>
    <submittedName>
        <fullName evidence="4">Histidine kinase</fullName>
    </submittedName>
</protein>
<name>A0ABZ0IXH1_9BACT</name>
<evidence type="ECO:0000256" key="1">
    <source>
        <dbReference type="SAM" id="Coils"/>
    </source>
</evidence>
<keyword evidence="2" id="KW-0812">Transmembrane</keyword>
<dbReference type="InterPro" id="IPR036890">
    <property type="entry name" value="HATPase_C_sf"/>
</dbReference>
<keyword evidence="4" id="KW-0418">Kinase</keyword>
<dbReference type="GO" id="GO:0016301">
    <property type="term" value="F:kinase activity"/>
    <property type="evidence" value="ECO:0007669"/>
    <property type="project" value="UniProtKB-KW"/>
</dbReference>
<sequence>MISDYLNKLVYSKGGRVLAHVVFWWLSLAFLMVFFARISSDYGFSLRFACLMLPVAMGTTYFINYSLVPKYLLTRNYGKFILYFVYTLIVSMYFQMWVIALTYISIAEYNYEKLGPVAGDFIFQPVGLYSIVLLGVALKLLRLWMKAERERAELKSASLEAALKLKEAELQLLKGQIHPHFLFNTLNNLYGLALEKSDVLPDSILRLSELLDFLLYRSNKSLVPLADEIKLIRDYIALEELRFEERLRLELDIQANGNDCSIAPFLLFPFVENAFKHGFMQDDQQLFLSISIQTKGERLYLTVTNSFSKAEKEAGQLGGVGLSNVRKRLELLYPGRHKLTIENDERHFIVNLELDLKPKDDAGSDS</sequence>
<dbReference type="InterPro" id="IPR010559">
    <property type="entry name" value="Sig_transdc_His_kin_internal"/>
</dbReference>
<organism evidence="4 5">
    <name type="scientific">Imperialibacter roseus</name>
    <dbReference type="NCBI Taxonomy" id="1324217"/>
    <lineage>
        <taxon>Bacteria</taxon>
        <taxon>Pseudomonadati</taxon>
        <taxon>Bacteroidota</taxon>
        <taxon>Cytophagia</taxon>
        <taxon>Cytophagales</taxon>
        <taxon>Flammeovirgaceae</taxon>
        <taxon>Imperialibacter</taxon>
    </lineage>
</organism>
<evidence type="ECO:0000313" key="4">
    <source>
        <dbReference type="EMBL" id="WOK09723.1"/>
    </source>
</evidence>
<feature type="domain" description="Signal transduction histidine kinase internal region" evidence="3">
    <location>
        <begin position="168"/>
        <end position="247"/>
    </location>
</feature>
<evidence type="ECO:0000256" key="2">
    <source>
        <dbReference type="SAM" id="Phobius"/>
    </source>
</evidence>
<feature type="coiled-coil region" evidence="1">
    <location>
        <begin position="149"/>
        <end position="176"/>
    </location>
</feature>
<dbReference type="InterPro" id="IPR050640">
    <property type="entry name" value="Bact_2-comp_sensor_kinase"/>
</dbReference>
<dbReference type="Gene3D" id="3.30.565.10">
    <property type="entry name" value="Histidine kinase-like ATPase, C-terminal domain"/>
    <property type="match status" value="1"/>
</dbReference>
<dbReference type="Pfam" id="PF06580">
    <property type="entry name" value="His_kinase"/>
    <property type="match status" value="1"/>
</dbReference>
<evidence type="ECO:0000259" key="3">
    <source>
        <dbReference type="Pfam" id="PF06580"/>
    </source>
</evidence>
<dbReference type="Proteomes" id="UP001302349">
    <property type="component" value="Chromosome"/>
</dbReference>
<keyword evidence="2" id="KW-1133">Transmembrane helix</keyword>
<gene>
    <name evidence="4" type="ORF">RT717_13855</name>
</gene>
<evidence type="ECO:0000313" key="5">
    <source>
        <dbReference type="Proteomes" id="UP001302349"/>
    </source>
</evidence>